<dbReference type="SMART" id="SM00732">
    <property type="entry name" value="YqgFc"/>
    <property type="match status" value="1"/>
</dbReference>
<dbReference type="SUPFAM" id="SSF53098">
    <property type="entry name" value="Ribonuclease H-like"/>
    <property type="match status" value="1"/>
</dbReference>
<evidence type="ECO:0000313" key="8">
    <source>
        <dbReference type="Proteomes" id="UP000228900"/>
    </source>
</evidence>
<dbReference type="GO" id="GO:0005829">
    <property type="term" value="C:cytosol"/>
    <property type="evidence" value="ECO:0007669"/>
    <property type="project" value="TreeGrafter"/>
</dbReference>
<dbReference type="NCBIfam" id="TIGR00250">
    <property type="entry name" value="RNAse_H_YqgF"/>
    <property type="match status" value="1"/>
</dbReference>
<keyword evidence="4 5" id="KW-0378">Hydrolase</keyword>
<gene>
    <name evidence="7" type="ORF">COT98_03655</name>
</gene>
<reference evidence="8" key="1">
    <citation type="submission" date="2017-09" db="EMBL/GenBank/DDBJ databases">
        <title>Depth-based differentiation of microbial function through sediment-hosted aquifers and enrichment of novel symbionts in the deep terrestrial subsurface.</title>
        <authorList>
            <person name="Probst A.J."/>
            <person name="Ladd B."/>
            <person name="Jarett J.K."/>
            <person name="Geller-Mcgrath D.E."/>
            <person name="Sieber C.M.K."/>
            <person name="Emerson J.B."/>
            <person name="Anantharaman K."/>
            <person name="Thomas B.C."/>
            <person name="Malmstrom R."/>
            <person name="Stieglmeier M."/>
            <person name="Klingl A."/>
            <person name="Woyke T."/>
            <person name="Ryan C.M."/>
            <person name="Banfield J.F."/>
        </authorList>
    </citation>
    <scope>NUCLEOTIDE SEQUENCE [LARGE SCALE GENOMIC DNA]</scope>
</reference>
<dbReference type="InterPro" id="IPR005227">
    <property type="entry name" value="YqgF"/>
</dbReference>
<dbReference type="HAMAP" id="MF_00651">
    <property type="entry name" value="Nuclease_YqgF"/>
    <property type="match status" value="1"/>
</dbReference>
<name>A0A2M6WNQ3_9BACT</name>
<evidence type="ECO:0000256" key="1">
    <source>
        <dbReference type="ARBA" id="ARBA00022490"/>
    </source>
</evidence>
<proteinExistence type="inferred from homology"/>
<dbReference type="PANTHER" id="PTHR33317:SF4">
    <property type="entry name" value="POLYNUCLEOTIDYL TRANSFERASE, RIBONUCLEASE H-LIKE SUPERFAMILY PROTEIN"/>
    <property type="match status" value="1"/>
</dbReference>
<keyword evidence="3 5" id="KW-0540">Nuclease</keyword>
<dbReference type="EC" id="3.1.-.-" evidence="5"/>
<evidence type="ECO:0000259" key="6">
    <source>
        <dbReference type="SMART" id="SM00732"/>
    </source>
</evidence>
<dbReference type="Gene3D" id="3.30.420.140">
    <property type="entry name" value="YqgF/RNase H-like domain"/>
    <property type="match status" value="1"/>
</dbReference>
<evidence type="ECO:0000256" key="2">
    <source>
        <dbReference type="ARBA" id="ARBA00022517"/>
    </source>
</evidence>
<protein>
    <recommendedName>
        <fullName evidence="5">Putative pre-16S rRNA nuclease</fullName>
        <ecNumber evidence="5">3.1.-.-</ecNumber>
    </recommendedName>
</protein>
<evidence type="ECO:0000256" key="4">
    <source>
        <dbReference type="ARBA" id="ARBA00022801"/>
    </source>
</evidence>
<keyword evidence="2 5" id="KW-0690">Ribosome biogenesis</keyword>
<dbReference type="CDD" id="cd16964">
    <property type="entry name" value="YqgF"/>
    <property type="match status" value="1"/>
</dbReference>
<sequence length="132" mass="14806">MKNIRLIGIDWGEKRLGVALAESEVCLATPFMVAANLSELLHIITAEKIDLIVLGEPQKMRGKTNDINPQFKEFLRLLKTKTDLRIELIDERLSSKNVDALVGSKKTKAPRDAVAAMIILQSYLDQTYGRNL</sequence>
<dbReference type="Proteomes" id="UP000228900">
    <property type="component" value="Unassembled WGS sequence"/>
</dbReference>
<feature type="domain" description="YqgF/RNase H-like" evidence="6">
    <location>
        <begin position="4"/>
        <end position="98"/>
    </location>
</feature>
<dbReference type="GO" id="GO:0000967">
    <property type="term" value="P:rRNA 5'-end processing"/>
    <property type="evidence" value="ECO:0007669"/>
    <property type="project" value="UniProtKB-UniRule"/>
</dbReference>
<dbReference type="Pfam" id="PF03652">
    <property type="entry name" value="RuvX"/>
    <property type="match status" value="1"/>
</dbReference>
<dbReference type="InterPro" id="IPR006641">
    <property type="entry name" value="YqgF/RNaseH-like_dom"/>
</dbReference>
<evidence type="ECO:0000256" key="5">
    <source>
        <dbReference type="HAMAP-Rule" id="MF_00651"/>
    </source>
</evidence>
<evidence type="ECO:0000256" key="3">
    <source>
        <dbReference type="ARBA" id="ARBA00022722"/>
    </source>
</evidence>
<dbReference type="GO" id="GO:0004518">
    <property type="term" value="F:nuclease activity"/>
    <property type="evidence" value="ECO:0007669"/>
    <property type="project" value="UniProtKB-KW"/>
</dbReference>
<keyword evidence="1 5" id="KW-0963">Cytoplasm</keyword>
<dbReference type="AlphaFoldDB" id="A0A2M6WNQ3"/>
<comment type="similarity">
    <text evidence="5">Belongs to the YqgF HJR family.</text>
</comment>
<evidence type="ECO:0000313" key="7">
    <source>
        <dbReference type="EMBL" id="PIT94403.1"/>
    </source>
</evidence>
<comment type="caution">
    <text evidence="7">The sequence shown here is derived from an EMBL/GenBank/DDBJ whole genome shotgun (WGS) entry which is preliminary data.</text>
</comment>
<dbReference type="InterPro" id="IPR037027">
    <property type="entry name" value="YqgF/RNaseH-like_dom_sf"/>
</dbReference>
<organism evidence="7 8">
    <name type="scientific">Candidatus Falkowbacteria bacterium CG10_big_fil_rev_8_21_14_0_10_39_9</name>
    <dbReference type="NCBI Taxonomy" id="1974566"/>
    <lineage>
        <taxon>Bacteria</taxon>
        <taxon>Candidatus Falkowiibacteriota</taxon>
    </lineage>
</organism>
<dbReference type="InterPro" id="IPR012337">
    <property type="entry name" value="RNaseH-like_sf"/>
</dbReference>
<comment type="function">
    <text evidence="5">Could be a nuclease involved in processing of the 5'-end of pre-16S rRNA.</text>
</comment>
<dbReference type="EMBL" id="PFAQ01000052">
    <property type="protein sequence ID" value="PIT94403.1"/>
    <property type="molecule type" value="Genomic_DNA"/>
</dbReference>
<comment type="subcellular location">
    <subcellularLocation>
        <location evidence="5">Cytoplasm</location>
    </subcellularLocation>
</comment>
<dbReference type="GO" id="GO:0016788">
    <property type="term" value="F:hydrolase activity, acting on ester bonds"/>
    <property type="evidence" value="ECO:0007669"/>
    <property type="project" value="UniProtKB-UniRule"/>
</dbReference>
<accession>A0A2M6WNQ3</accession>
<dbReference type="PANTHER" id="PTHR33317">
    <property type="entry name" value="POLYNUCLEOTIDYL TRANSFERASE, RIBONUCLEASE H-LIKE SUPERFAMILY PROTEIN"/>
    <property type="match status" value="1"/>
</dbReference>